<keyword evidence="10" id="KW-1185">Reference proteome</keyword>
<dbReference type="HOGENOM" id="CLU_268535_0_0_1"/>
<evidence type="ECO:0000313" key="10">
    <source>
        <dbReference type="Proteomes" id="UP000007796"/>
    </source>
</evidence>
<keyword evidence="3" id="KW-0479">Metal-binding</keyword>
<dbReference type="AlphaFoldDB" id="F0XMS5"/>
<keyword evidence="5" id="KW-0560">Oxidoreductase</keyword>
<dbReference type="InterPro" id="IPR042098">
    <property type="entry name" value="TauD-like_sf"/>
</dbReference>
<dbReference type="GeneID" id="25979519"/>
<organism evidence="10">
    <name type="scientific">Grosmannia clavigera (strain kw1407 / UAMH 11150)</name>
    <name type="common">Blue stain fungus</name>
    <name type="synonym">Graphiocladiella clavigera</name>
    <dbReference type="NCBI Taxonomy" id="655863"/>
    <lineage>
        <taxon>Eukaryota</taxon>
        <taxon>Fungi</taxon>
        <taxon>Dikarya</taxon>
        <taxon>Ascomycota</taxon>
        <taxon>Pezizomycotina</taxon>
        <taxon>Sordariomycetes</taxon>
        <taxon>Sordariomycetidae</taxon>
        <taxon>Ophiostomatales</taxon>
        <taxon>Ophiostomataceae</taxon>
        <taxon>Leptographium</taxon>
    </lineage>
</organism>
<comment type="similarity">
    <text evidence="2">Belongs to the TfdA dioxygenase family.</text>
</comment>
<reference evidence="9 10" key="1">
    <citation type="journal article" date="2011" name="Proc. Natl. Acad. Sci. U.S.A.">
        <title>Genome and transcriptome analyses of the mountain pine beetle-fungal symbiont Grosmannia clavigera, a lodgepole pine pathogen.</title>
        <authorList>
            <person name="DiGuistini S."/>
            <person name="Wang Y."/>
            <person name="Liao N.Y."/>
            <person name="Taylor G."/>
            <person name="Tanguay P."/>
            <person name="Feau N."/>
            <person name="Henrissat B."/>
            <person name="Chan S.K."/>
            <person name="Hesse-Orce U."/>
            <person name="Alamouti S.M."/>
            <person name="Tsui C.K.M."/>
            <person name="Docking R.T."/>
            <person name="Levasseur A."/>
            <person name="Haridas S."/>
            <person name="Robertson G."/>
            <person name="Birol I."/>
            <person name="Holt R.A."/>
            <person name="Marra M.A."/>
            <person name="Hamelin R.C."/>
            <person name="Hirst M."/>
            <person name="Jones S.J.M."/>
            <person name="Bohlmann J."/>
            <person name="Breuil C."/>
        </authorList>
    </citation>
    <scope>NUCLEOTIDE SEQUENCE [LARGE SCALE GENOMIC DNA]</scope>
    <source>
        <strain evidence="10">kw1407 / UAMH 11150</strain>
    </source>
</reference>
<name>F0XMS5_GROCL</name>
<dbReference type="InterPro" id="IPR051323">
    <property type="entry name" value="AtsK-like"/>
</dbReference>
<dbReference type="PANTHER" id="PTHR30468">
    <property type="entry name" value="ALPHA-KETOGLUTARATE-DEPENDENT SULFONATE DIOXYGENASE"/>
    <property type="match status" value="1"/>
</dbReference>
<feature type="region of interest" description="Disordered" evidence="7">
    <location>
        <begin position="370"/>
        <end position="411"/>
    </location>
</feature>
<proteinExistence type="inferred from homology"/>
<sequence>MANLESRKHISPDSGFPISIHPHFNPKIRDWTPPEPLRKAFTPDKDRASFADPEKKALFSAAKAVHLTESLGTVLEGVQISQLTPQQLDELALLVAERGVVFFRDQDLTTEKQVEVFEHYGILDRHPAQRDTKHVVIRGSRDDHREISKYTPWGSSEWHADTSFELNPPSYSMLRMEEHPDVGGDTAWVSQYGLYDELSEALKRFVDELHAVHTSRLQYDTILDLWGSGPNRPPIDTHHPAVRTHPVTGLKALNINLGFVIGFAELKKPESDKLLDFFAGHIHSADDHLVRWKWTVGSVAMWDNRCTIHRVIPGRYEANRRGIRTTVFGEKPFFDPKSESRYEREDRLKGKRVVEPIAHIVEAEANKVEIQSEKSKEAAKDKAHELTSSSGVPPAYSVQSPGDDSTADPGDQLAAALGNLKLSNVVGDPDNDKCLAHLRFLYALHALKEDIGYTDGLWGLWDSRALASFEPKLPDGQPQPKTEQERLQARLSLVREKRWSLFVTRAVDRYTAWWNTFPKNILQQTHMGQKKSPHYSTFPTASEPMTWSQDMIPPLDVMMVFHAHMLNPRNFLEDCMRDGLSGLWAAGFPWAIVNESIQAEFDYSVPDTTKERWTQLTGCSWDNVDDPMTKELKCPACQQKVIVPWTTCGTDKDNQKKSDEDKEEDLVGTGYGDGKFLVKCMVCETPIDNRLLSVAKFVRDASDLIRSDKPMPGTVLKANTGQPEDIAGNVGDDPRTYPNKLIKSEMLGWTLSLIPARPELDDKTGVIKPPPTMELVRAKFEEIVEDADKLFKFVADRRYRPKKLSRESRLAVRRLMSRYWDNVGPFALDLVGAVLRQGVFGDKMRRIDWLHSPAAVETMTRLVVKYGRFFSIMAENPEQTCVPTLDVDLAWHTHQLSPQAYYKYSLRLTKYRPHLSVPKLIDHDDKIDEDRLNLAFEFTSKMYQQQYDEVYSECTSIRAAHVSSAGKLLGVSKQDRIAETFYRSGQAQFCPPDRSAHISAHNAVTFADTVSSSVARKAHDVQMRRLEQNYNKAVKRAEKRGRKLPPRDEYYDHWGYAYFMYSPYVYPGYFTPGMYYGGDPGCVPTGSGTWGSCAGGTCSGSGVAAGACGGPGGCGVNSCGGHPATTTEQPDFDLSVDISVVAVTVPEGFCDGSIGLEDVEATHCVLLSACFYADWSRPPMNLTHHVTDFRSGRCTPTFRLTELEACSGHDRVRQCNLHGHTQ</sequence>
<evidence type="ECO:0000256" key="2">
    <source>
        <dbReference type="ARBA" id="ARBA00005896"/>
    </source>
</evidence>
<dbReference type="RefSeq" id="XP_014170660.1">
    <property type="nucleotide sequence ID" value="XM_014315185.1"/>
</dbReference>
<dbReference type="EMBL" id="GL629794">
    <property type="protein sequence ID" value="EFX01178.1"/>
    <property type="molecule type" value="Genomic_DNA"/>
</dbReference>
<evidence type="ECO:0000313" key="9">
    <source>
        <dbReference type="EMBL" id="EFX01178.1"/>
    </source>
</evidence>
<feature type="compositionally biased region" description="Polar residues" evidence="7">
    <location>
        <begin position="386"/>
        <end position="403"/>
    </location>
</feature>
<evidence type="ECO:0000259" key="8">
    <source>
        <dbReference type="Pfam" id="PF02668"/>
    </source>
</evidence>
<dbReference type="Gene3D" id="3.60.130.10">
    <property type="entry name" value="Clavaminate synthase-like"/>
    <property type="match status" value="1"/>
</dbReference>
<dbReference type="Proteomes" id="UP000007796">
    <property type="component" value="Unassembled WGS sequence"/>
</dbReference>
<evidence type="ECO:0000256" key="3">
    <source>
        <dbReference type="ARBA" id="ARBA00022723"/>
    </source>
</evidence>
<protein>
    <submittedName>
        <fullName evidence="9">Alpha-ketoglutarate-dependent sulfonate dioxygenase</fullName>
    </submittedName>
</protein>
<feature type="compositionally biased region" description="Basic and acidic residues" evidence="7">
    <location>
        <begin position="370"/>
        <end position="385"/>
    </location>
</feature>
<evidence type="ECO:0000256" key="4">
    <source>
        <dbReference type="ARBA" id="ARBA00022964"/>
    </source>
</evidence>
<dbReference type="GO" id="GO:0046872">
    <property type="term" value="F:metal ion binding"/>
    <property type="evidence" value="ECO:0007669"/>
    <property type="project" value="UniProtKB-KW"/>
</dbReference>
<dbReference type="Pfam" id="PF02668">
    <property type="entry name" value="TauD"/>
    <property type="match status" value="1"/>
</dbReference>
<feature type="region of interest" description="Disordered" evidence="7">
    <location>
        <begin position="712"/>
        <end position="733"/>
    </location>
</feature>
<dbReference type="PANTHER" id="PTHR30468:SF31">
    <property type="entry name" value="ALPHA-KETOGLUTARATE-DEPENDENT SULFONATE DIOXYGENASE-RELATED"/>
    <property type="match status" value="1"/>
</dbReference>
<dbReference type="InParanoid" id="F0XMS5"/>
<dbReference type="SUPFAM" id="SSF51197">
    <property type="entry name" value="Clavaminate synthase-like"/>
    <property type="match status" value="1"/>
</dbReference>
<feature type="domain" description="TauD/TfdA-like" evidence="8">
    <location>
        <begin position="66"/>
        <end position="322"/>
    </location>
</feature>
<keyword evidence="6" id="KW-0408">Iron</keyword>
<dbReference type="eggNOG" id="ENOG502RYJ5">
    <property type="taxonomic scope" value="Eukaryota"/>
</dbReference>
<keyword evidence="4 9" id="KW-0223">Dioxygenase</keyword>
<dbReference type="InterPro" id="IPR009836">
    <property type="entry name" value="GRDP-like"/>
</dbReference>
<evidence type="ECO:0000256" key="7">
    <source>
        <dbReference type="SAM" id="MobiDB-lite"/>
    </source>
</evidence>
<dbReference type="GO" id="GO:0016706">
    <property type="term" value="F:2-oxoglutarate-dependent dioxygenase activity"/>
    <property type="evidence" value="ECO:0007669"/>
    <property type="project" value="TreeGrafter"/>
</dbReference>
<dbReference type="STRING" id="655863.F0XMS5"/>
<gene>
    <name evidence="9" type="ORF">CMQ_6120</name>
</gene>
<comment type="cofactor">
    <cofactor evidence="1">
        <name>Fe(2+)</name>
        <dbReference type="ChEBI" id="CHEBI:29033"/>
    </cofactor>
</comment>
<dbReference type="Pfam" id="PF07173">
    <property type="entry name" value="GRDP-like"/>
    <property type="match status" value="1"/>
</dbReference>
<dbReference type="GO" id="GO:0005737">
    <property type="term" value="C:cytoplasm"/>
    <property type="evidence" value="ECO:0007669"/>
    <property type="project" value="TreeGrafter"/>
</dbReference>
<accession>F0XMS5</accession>
<dbReference type="InterPro" id="IPR003819">
    <property type="entry name" value="TauD/TfdA-like"/>
</dbReference>
<evidence type="ECO:0000256" key="5">
    <source>
        <dbReference type="ARBA" id="ARBA00023002"/>
    </source>
</evidence>
<evidence type="ECO:0000256" key="6">
    <source>
        <dbReference type="ARBA" id="ARBA00023004"/>
    </source>
</evidence>
<evidence type="ECO:0000256" key="1">
    <source>
        <dbReference type="ARBA" id="ARBA00001954"/>
    </source>
</evidence>
<dbReference type="OrthoDB" id="10257314at2759"/>